<sequence length="607" mass="65515">MRYLDRRSSPQRAEVSRVLRTGLAVDLERQPRRGARGGLRAVVLGPHECLRSNGAHPAPRVPRPGAHEHCGPRAPHGVRRQRAATSSASYRGVGQVRALLHRGRKRLHRSREPWGAANPGNLYIDDVEFLLFPSLESDMLDATAALDVYRRPPDCSGDQDDHDFTASDLCCACGGGRTVWGTCAWTESTASAGSEEFVANVSSPEECLSAVAAQCSSATSAMLPTAGAGPCFCVYGYPSPSSSGWAACVLESAAWDEPPESEDSSSSWTVDYGECTVSGLCIHSAKPHGFHACRLFAHEPIRSYTLSAVMLDLDPIVDKLYVNGVFYRHDPVPALQDTSTLNGVLPTGDIIWHTHSTGKGEGWTLCAEPPQMCSDSAGEATDADSHGCQAYTSSEQKCSAEVQVGYPPTSRSSFDSDPVDGPVVVNIPIGVNGTLTKFELFAGFPVYVELQVWRPVSAYKYSLVGWKAHTMEGGFQSVDASIQVEESDVIGWFVPSQDEPVPQPILFDEGGRMVRFLSTQAISGWIFGQVSSDDDAPEKARAYSIRATVEVTAYEGADDVDFTASDMCCACGGGDTASWKTCAWVESNWNDAEEILGLRSRLLQQRA</sequence>
<proteinExistence type="predicted"/>
<reference evidence="2" key="1">
    <citation type="submission" date="2023-10" db="EMBL/GenBank/DDBJ databases">
        <authorList>
            <person name="Chen Y."/>
            <person name="Shah S."/>
            <person name="Dougan E. K."/>
            <person name="Thang M."/>
            <person name="Chan C."/>
        </authorList>
    </citation>
    <scope>NUCLEOTIDE SEQUENCE [LARGE SCALE GENOMIC DNA]</scope>
</reference>
<dbReference type="EMBL" id="CAUYUJ010000892">
    <property type="protein sequence ID" value="CAK0793070.1"/>
    <property type="molecule type" value="Genomic_DNA"/>
</dbReference>
<evidence type="ECO:0000313" key="3">
    <source>
        <dbReference type="Proteomes" id="UP001189429"/>
    </source>
</evidence>
<accession>A0ABN9PJA9</accession>
<evidence type="ECO:0000313" key="2">
    <source>
        <dbReference type="EMBL" id="CAK0793070.1"/>
    </source>
</evidence>
<feature type="region of interest" description="Disordered" evidence="1">
    <location>
        <begin position="53"/>
        <end position="78"/>
    </location>
</feature>
<name>A0ABN9PJA9_9DINO</name>
<organism evidence="2 3">
    <name type="scientific">Prorocentrum cordatum</name>
    <dbReference type="NCBI Taxonomy" id="2364126"/>
    <lineage>
        <taxon>Eukaryota</taxon>
        <taxon>Sar</taxon>
        <taxon>Alveolata</taxon>
        <taxon>Dinophyceae</taxon>
        <taxon>Prorocentrales</taxon>
        <taxon>Prorocentraceae</taxon>
        <taxon>Prorocentrum</taxon>
    </lineage>
</organism>
<keyword evidence="3" id="KW-1185">Reference proteome</keyword>
<evidence type="ECO:0008006" key="4">
    <source>
        <dbReference type="Google" id="ProtNLM"/>
    </source>
</evidence>
<protein>
    <recommendedName>
        <fullName evidence="4">Beta-galactosidase</fullName>
    </recommendedName>
</protein>
<comment type="caution">
    <text evidence="2">The sequence shown here is derived from an EMBL/GenBank/DDBJ whole genome shotgun (WGS) entry which is preliminary data.</text>
</comment>
<gene>
    <name evidence="2" type="ORF">PCOR1329_LOCUS3484</name>
</gene>
<evidence type="ECO:0000256" key="1">
    <source>
        <dbReference type="SAM" id="MobiDB-lite"/>
    </source>
</evidence>
<dbReference type="Proteomes" id="UP001189429">
    <property type="component" value="Unassembled WGS sequence"/>
</dbReference>